<evidence type="ECO:0000313" key="2">
    <source>
        <dbReference type="EMBL" id="TPW25755.1"/>
    </source>
</evidence>
<comment type="caution">
    <text evidence="2">The sequence shown here is derived from an EMBL/GenBank/DDBJ whole genome shotgun (WGS) entry which is preliminary data.</text>
</comment>
<protein>
    <submittedName>
        <fullName evidence="2">Uncharacterized protein</fullName>
    </submittedName>
</protein>
<organism evidence="2 3">
    <name type="scientific">Pararhizobium mangrovi</name>
    <dbReference type="NCBI Taxonomy" id="2590452"/>
    <lineage>
        <taxon>Bacteria</taxon>
        <taxon>Pseudomonadati</taxon>
        <taxon>Pseudomonadota</taxon>
        <taxon>Alphaproteobacteria</taxon>
        <taxon>Hyphomicrobiales</taxon>
        <taxon>Rhizobiaceae</taxon>
        <taxon>Rhizobium/Agrobacterium group</taxon>
        <taxon>Pararhizobium</taxon>
    </lineage>
</organism>
<feature type="transmembrane region" description="Helical" evidence="1">
    <location>
        <begin position="20"/>
        <end position="44"/>
    </location>
</feature>
<gene>
    <name evidence="2" type="ORF">FJU11_17965</name>
</gene>
<keyword evidence="1" id="KW-1133">Transmembrane helix</keyword>
<keyword evidence="1" id="KW-0812">Transmembrane</keyword>
<accession>A0A506TYH0</accession>
<dbReference type="AlphaFoldDB" id="A0A506TYH0"/>
<evidence type="ECO:0000256" key="1">
    <source>
        <dbReference type="SAM" id="Phobius"/>
    </source>
</evidence>
<dbReference type="Proteomes" id="UP000320314">
    <property type="component" value="Unassembled WGS sequence"/>
</dbReference>
<evidence type="ECO:0000313" key="3">
    <source>
        <dbReference type="Proteomes" id="UP000320314"/>
    </source>
</evidence>
<keyword evidence="3" id="KW-1185">Reference proteome</keyword>
<name>A0A506TYH0_9HYPH</name>
<reference evidence="2 3" key="1">
    <citation type="submission" date="2019-06" db="EMBL/GenBank/DDBJ databases">
        <authorList>
            <person name="Li M."/>
        </authorList>
    </citation>
    <scope>NUCLEOTIDE SEQUENCE [LARGE SCALE GENOMIC DNA]</scope>
    <source>
        <strain evidence="2 3">BGMRC6574</strain>
    </source>
</reference>
<sequence>MRLFSRREKASMRTGRKGLLTGEAVLTLAGFALAALAAFLPWYAVIGGHGLGIRNDGSLRLSGNDHASDLRGTPGIDRLRHEASAAIPSLDPMTTAAIPELKPMREPHANVAGDDPDQPFPPRPFHLVHVAGGQALIADSQSLYLVSIGSELPDGSRIDRIDRAKDGFSIVTSHGDVLTADAR</sequence>
<dbReference type="EMBL" id="VHLH01000056">
    <property type="protein sequence ID" value="TPW25755.1"/>
    <property type="molecule type" value="Genomic_DNA"/>
</dbReference>
<keyword evidence="1" id="KW-0472">Membrane</keyword>
<proteinExistence type="predicted"/>